<dbReference type="Proteomes" id="UP000078410">
    <property type="component" value="Unassembled WGS sequence"/>
</dbReference>
<keyword evidence="1" id="KW-0413">Isomerase</keyword>
<dbReference type="GO" id="GO:0016853">
    <property type="term" value="F:isomerase activity"/>
    <property type="evidence" value="ECO:0007669"/>
    <property type="project" value="UniProtKB-KW"/>
</dbReference>
<organism evidence="1 2">
    <name type="scientific">Buttiauxella brennerae ATCC 51605</name>
    <dbReference type="NCBI Taxonomy" id="1354251"/>
    <lineage>
        <taxon>Bacteria</taxon>
        <taxon>Pseudomonadati</taxon>
        <taxon>Pseudomonadota</taxon>
        <taxon>Gammaproteobacteria</taxon>
        <taxon>Enterobacterales</taxon>
        <taxon>Enterobacteriaceae</taxon>
        <taxon>Buttiauxella</taxon>
    </lineage>
</organism>
<comment type="caution">
    <text evidence="1">The sequence shown here is derived from an EMBL/GenBank/DDBJ whole genome shotgun (WGS) entry which is preliminary data.</text>
</comment>
<dbReference type="NCBIfam" id="NF040884">
    <property type="entry name" value="acetylneur_anom"/>
    <property type="match status" value="1"/>
</dbReference>
<dbReference type="PATRIC" id="fig|1354251.4.peg.3417"/>
<dbReference type="NCBIfam" id="TIGR00022">
    <property type="entry name" value="YhcH/YjgK/YiaL family protein"/>
    <property type="match status" value="1"/>
</dbReference>
<evidence type="ECO:0000313" key="1">
    <source>
        <dbReference type="EMBL" id="OAT29782.1"/>
    </source>
</evidence>
<proteinExistence type="predicted"/>
<dbReference type="PANTHER" id="PTHR34986">
    <property type="entry name" value="EVOLVED BETA-GALACTOSIDASE SUBUNIT BETA"/>
    <property type="match status" value="1"/>
</dbReference>
<dbReference type="OrthoDB" id="6196468at2"/>
<dbReference type="RefSeq" id="WP_064561018.1">
    <property type="nucleotide sequence ID" value="NZ_LXER01000029.1"/>
</dbReference>
<dbReference type="Gene3D" id="2.60.120.370">
    <property type="entry name" value="YhcH/YjgK/YiaL"/>
    <property type="match status" value="1"/>
</dbReference>
<name>A0A1B7IJW6_9ENTR</name>
<dbReference type="AlphaFoldDB" id="A0A1B7IJW6"/>
<dbReference type="PANTHER" id="PTHR34986:SF5">
    <property type="entry name" value="N-ACETYLNEURAMINATE ANOMERASE NANQ"/>
    <property type="match status" value="1"/>
</dbReference>
<dbReference type="InterPro" id="IPR037012">
    <property type="entry name" value="NanQ/TabA/YiaL_sf"/>
</dbReference>
<protein>
    <submittedName>
        <fullName evidence="1">Putative sugar isomerase</fullName>
    </submittedName>
</protein>
<evidence type="ECO:0000313" key="2">
    <source>
        <dbReference type="Proteomes" id="UP000078410"/>
    </source>
</evidence>
<dbReference type="GO" id="GO:0005829">
    <property type="term" value="C:cytosol"/>
    <property type="evidence" value="ECO:0007669"/>
    <property type="project" value="TreeGrafter"/>
</dbReference>
<dbReference type="SUPFAM" id="SSF51197">
    <property type="entry name" value="Clavaminate synthase-like"/>
    <property type="match status" value="1"/>
</dbReference>
<dbReference type="Pfam" id="PF04074">
    <property type="entry name" value="DUF386"/>
    <property type="match status" value="1"/>
</dbReference>
<dbReference type="EMBL" id="LXER01000029">
    <property type="protein sequence ID" value="OAT29782.1"/>
    <property type="molecule type" value="Genomic_DNA"/>
</dbReference>
<dbReference type="InterPro" id="IPR004375">
    <property type="entry name" value="NanQ/TabA/YiaL"/>
</dbReference>
<keyword evidence="2" id="KW-1185">Reference proteome</keyword>
<reference evidence="1 2" key="1">
    <citation type="submission" date="2016-04" db="EMBL/GenBank/DDBJ databases">
        <title>ATOL: Assembling a taxonomically balanced genome-scale reconstruction of the evolutionary history of the Enterobacteriaceae.</title>
        <authorList>
            <person name="Plunkett G.III."/>
            <person name="Neeno-Eckwall E.C."/>
            <person name="Glasner J.D."/>
            <person name="Perna N.T."/>
        </authorList>
    </citation>
    <scope>NUCLEOTIDE SEQUENCE [LARGE SCALE GENOMIC DNA]</scope>
    <source>
        <strain evidence="1 2">ATCC 51605</strain>
    </source>
</reference>
<accession>A0A1B7IJW6</accession>
<gene>
    <name evidence="1" type="ORF">M975_3322</name>
</gene>
<dbReference type="InterPro" id="IPR049827">
    <property type="entry name" value="NanQ"/>
</dbReference>
<sequence>MIAGDIYQPEAAGLPAAILNALRVALAEQPQLKESGKYVLQGETLFMNVMAFATQHADEKKAEQHREYIDIQVLLEGTERIFYGNFESARECEEFHAEEDYQLCNRIDKQQVLTLHPGQFAVFMPLEPHKPGCVVTHAEPIKKVVVKLHRSALEA</sequence>